<feature type="compositionally biased region" description="Basic and acidic residues" evidence="1">
    <location>
        <begin position="96"/>
        <end position="110"/>
    </location>
</feature>
<keyword evidence="3" id="KW-1185">Reference proteome</keyword>
<evidence type="ECO:0000256" key="1">
    <source>
        <dbReference type="SAM" id="MobiDB-lite"/>
    </source>
</evidence>
<comment type="caution">
    <text evidence="2">The sequence shown here is derived from an EMBL/GenBank/DDBJ whole genome shotgun (WGS) entry which is preliminary data.</text>
</comment>
<name>A0ABR3JW03_9AGAR</name>
<gene>
    <name evidence="2" type="ORF">HGRIS_014682</name>
</gene>
<dbReference type="EMBL" id="JASNQZ010000003">
    <property type="protein sequence ID" value="KAL0959438.1"/>
    <property type="molecule type" value="Genomic_DNA"/>
</dbReference>
<sequence>MGIDDDNWVVSVPSRQEVHTWTTLRPSREACTEESFQPDLTSSPGTPWNQSHVKVFVKSFLDFGAYHCTNRDQLKKAFATHLKSLRRKYQKQQLTEARRKERQRKANREERKRNLFYRRLDVTRKYEHLRQHGHILRRLGVSGMSSDESDHENGISQYRVIQKHWRSPALTPWLRVFDAIHRRTRFGSANARRAGRGARPRLRVDGNGVNFRSAPVPGLPHNAYSHEWLLSLPRIDRDDLVVGNVAYDFSHPADMEMLAMQNYNGAPSRIRNYI</sequence>
<evidence type="ECO:0000313" key="2">
    <source>
        <dbReference type="EMBL" id="KAL0959438.1"/>
    </source>
</evidence>
<reference evidence="3" key="1">
    <citation type="submission" date="2024-06" db="EMBL/GenBank/DDBJ databases">
        <title>Multi-omics analyses provide insights into the biosynthesis of the anticancer antibiotic pleurotin in Hohenbuehelia grisea.</title>
        <authorList>
            <person name="Weaver J.A."/>
            <person name="Alberti F."/>
        </authorList>
    </citation>
    <scope>NUCLEOTIDE SEQUENCE [LARGE SCALE GENOMIC DNA]</scope>
    <source>
        <strain evidence="3">T-177</strain>
    </source>
</reference>
<feature type="region of interest" description="Disordered" evidence="1">
    <location>
        <begin position="89"/>
        <end position="110"/>
    </location>
</feature>
<dbReference type="Proteomes" id="UP001556367">
    <property type="component" value="Unassembled WGS sequence"/>
</dbReference>
<organism evidence="2 3">
    <name type="scientific">Hohenbuehelia grisea</name>
    <dbReference type="NCBI Taxonomy" id="104357"/>
    <lineage>
        <taxon>Eukaryota</taxon>
        <taxon>Fungi</taxon>
        <taxon>Dikarya</taxon>
        <taxon>Basidiomycota</taxon>
        <taxon>Agaricomycotina</taxon>
        <taxon>Agaricomycetes</taxon>
        <taxon>Agaricomycetidae</taxon>
        <taxon>Agaricales</taxon>
        <taxon>Pleurotineae</taxon>
        <taxon>Pleurotaceae</taxon>
        <taxon>Hohenbuehelia</taxon>
    </lineage>
</organism>
<proteinExistence type="predicted"/>
<evidence type="ECO:0000313" key="3">
    <source>
        <dbReference type="Proteomes" id="UP001556367"/>
    </source>
</evidence>
<protein>
    <submittedName>
        <fullName evidence="2">Uncharacterized protein</fullName>
    </submittedName>
</protein>
<accession>A0ABR3JW03</accession>